<keyword evidence="1" id="KW-0472">Membrane</keyword>
<name>A0ABW2ARQ2_9MICO</name>
<dbReference type="Proteomes" id="UP001596356">
    <property type="component" value="Unassembled WGS sequence"/>
</dbReference>
<dbReference type="RefSeq" id="WP_377821809.1">
    <property type="nucleotide sequence ID" value="NZ_JBHSWJ010000002.1"/>
</dbReference>
<evidence type="ECO:0000313" key="2">
    <source>
        <dbReference type="EMBL" id="MFC6713786.1"/>
    </source>
</evidence>
<gene>
    <name evidence="2" type="ORF">ACFQBT_08075</name>
</gene>
<dbReference type="InterPro" id="IPR007313">
    <property type="entry name" value="FxsA"/>
</dbReference>
<reference evidence="3" key="1">
    <citation type="journal article" date="2019" name="Int. J. Syst. Evol. Microbiol.">
        <title>The Global Catalogue of Microorganisms (GCM) 10K type strain sequencing project: providing services to taxonomists for standard genome sequencing and annotation.</title>
        <authorList>
            <consortium name="The Broad Institute Genomics Platform"/>
            <consortium name="The Broad Institute Genome Sequencing Center for Infectious Disease"/>
            <person name="Wu L."/>
            <person name="Ma J."/>
        </authorList>
    </citation>
    <scope>NUCLEOTIDE SEQUENCE [LARGE SCALE GENOMIC DNA]</scope>
    <source>
        <strain evidence="3">NBRC 106593</strain>
    </source>
</reference>
<accession>A0ABW2ARQ2</accession>
<keyword evidence="1" id="KW-0812">Transmembrane</keyword>
<dbReference type="EMBL" id="JBHSWJ010000002">
    <property type="protein sequence ID" value="MFC6713786.1"/>
    <property type="molecule type" value="Genomic_DNA"/>
</dbReference>
<comment type="caution">
    <text evidence="2">The sequence shown here is derived from an EMBL/GenBank/DDBJ whole genome shotgun (WGS) entry which is preliminary data.</text>
</comment>
<sequence length="178" mass="18597">MNTAPPAGPPRRRPRWLAIGVVLWLVIELAVLYGVAQLIGWGPALLVLLALSFVGISVTRHQFARALRTWRQGGTRSQYGAETVLTPVDPASVGGSAVGIGASVLMTVPGFLSAVIGALLLIPWVRRTVGRLLTTVVATRAVSAVAAARQPTVPGQSGPAGEESRNGLPIIEGEIVKE</sequence>
<feature type="transmembrane region" description="Helical" evidence="1">
    <location>
        <begin position="41"/>
        <end position="59"/>
    </location>
</feature>
<protein>
    <submittedName>
        <fullName evidence="2">FxsA family protein</fullName>
    </submittedName>
</protein>
<organism evidence="2 3">
    <name type="scientific">Branchiibius cervicis</name>
    <dbReference type="NCBI Taxonomy" id="908252"/>
    <lineage>
        <taxon>Bacteria</taxon>
        <taxon>Bacillati</taxon>
        <taxon>Actinomycetota</taxon>
        <taxon>Actinomycetes</taxon>
        <taxon>Micrococcales</taxon>
        <taxon>Dermacoccaceae</taxon>
        <taxon>Branchiibius</taxon>
    </lineage>
</organism>
<evidence type="ECO:0000256" key="1">
    <source>
        <dbReference type="SAM" id="Phobius"/>
    </source>
</evidence>
<keyword evidence="3" id="KW-1185">Reference proteome</keyword>
<dbReference type="PANTHER" id="PTHR35335">
    <property type="entry name" value="UPF0716 PROTEIN FXSA"/>
    <property type="match status" value="1"/>
</dbReference>
<feature type="transmembrane region" description="Helical" evidence="1">
    <location>
        <begin position="16"/>
        <end position="35"/>
    </location>
</feature>
<proteinExistence type="predicted"/>
<dbReference type="PANTHER" id="PTHR35335:SF1">
    <property type="entry name" value="UPF0716 PROTEIN FXSA"/>
    <property type="match status" value="1"/>
</dbReference>
<dbReference type="NCBIfam" id="NF008528">
    <property type="entry name" value="PRK11463.1-2"/>
    <property type="match status" value="1"/>
</dbReference>
<keyword evidence="1" id="KW-1133">Transmembrane helix</keyword>
<evidence type="ECO:0000313" key="3">
    <source>
        <dbReference type="Proteomes" id="UP001596356"/>
    </source>
</evidence>
<feature type="transmembrane region" description="Helical" evidence="1">
    <location>
        <begin position="104"/>
        <end position="125"/>
    </location>
</feature>
<dbReference type="Pfam" id="PF04186">
    <property type="entry name" value="FxsA"/>
    <property type="match status" value="1"/>
</dbReference>